<gene>
    <name evidence="1" type="ORF">LMG28688_02768</name>
</gene>
<protein>
    <submittedName>
        <fullName evidence="1">Uncharacterized protein</fullName>
    </submittedName>
</protein>
<keyword evidence="2" id="KW-1185">Reference proteome</keyword>
<name>A0A6J5FXQ0_9BURK</name>
<sequence length="99" mass="11187">MYFALISLVPLNLTMPFRCRWRRPAKGVIKDDASLAQSSGFQPNVSRVMQPPACALVDFFRPVLQGVLQRKIKRNHSHRITQAGQKIRNAVPEIVMSAD</sequence>
<reference evidence="1 2" key="1">
    <citation type="submission" date="2020-04" db="EMBL/GenBank/DDBJ databases">
        <authorList>
            <person name="De Canck E."/>
        </authorList>
    </citation>
    <scope>NUCLEOTIDE SEQUENCE [LARGE SCALE GENOMIC DNA]</scope>
    <source>
        <strain evidence="1 2">LMG 28688</strain>
    </source>
</reference>
<dbReference type="Proteomes" id="UP000494119">
    <property type="component" value="Unassembled WGS sequence"/>
</dbReference>
<accession>A0A6J5FXQ0</accession>
<evidence type="ECO:0000313" key="2">
    <source>
        <dbReference type="Proteomes" id="UP000494119"/>
    </source>
</evidence>
<organism evidence="1 2">
    <name type="scientific">Paraburkholderia caffeinitolerans</name>
    <dbReference type="NCBI Taxonomy" id="1723730"/>
    <lineage>
        <taxon>Bacteria</taxon>
        <taxon>Pseudomonadati</taxon>
        <taxon>Pseudomonadota</taxon>
        <taxon>Betaproteobacteria</taxon>
        <taxon>Burkholderiales</taxon>
        <taxon>Burkholderiaceae</taxon>
        <taxon>Paraburkholderia</taxon>
    </lineage>
</organism>
<evidence type="ECO:0000313" key="1">
    <source>
        <dbReference type="EMBL" id="CAB3788839.1"/>
    </source>
</evidence>
<dbReference type="EMBL" id="CADIKL010000011">
    <property type="protein sequence ID" value="CAB3788839.1"/>
    <property type="molecule type" value="Genomic_DNA"/>
</dbReference>
<dbReference type="AlphaFoldDB" id="A0A6J5FXQ0"/>
<proteinExistence type="predicted"/>